<comment type="similarity">
    <text evidence="2 10">Belongs to the germin family.</text>
</comment>
<dbReference type="Pfam" id="PF00190">
    <property type="entry name" value="Cupin_1"/>
    <property type="match status" value="1"/>
</dbReference>
<evidence type="ECO:0000256" key="6">
    <source>
        <dbReference type="ARBA" id="ARBA00023157"/>
    </source>
</evidence>
<dbReference type="Proteomes" id="UP000834106">
    <property type="component" value="Chromosome 4"/>
</dbReference>
<dbReference type="CDD" id="cd02241">
    <property type="entry name" value="cupin_OxOx"/>
    <property type="match status" value="1"/>
</dbReference>
<feature type="chain" id="PRO_5041777789" description="Germin-like protein" evidence="10">
    <location>
        <begin position="19"/>
        <end position="139"/>
    </location>
</feature>
<dbReference type="Gene3D" id="2.60.120.10">
    <property type="entry name" value="Jelly Rolls"/>
    <property type="match status" value="1"/>
</dbReference>
<organism evidence="12 13">
    <name type="scientific">Fraxinus pennsylvanica</name>
    <dbReference type="NCBI Taxonomy" id="56036"/>
    <lineage>
        <taxon>Eukaryota</taxon>
        <taxon>Viridiplantae</taxon>
        <taxon>Streptophyta</taxon>
        <taxon>Embryophyta</taxon>
        <taxon>Tracheophyta</taxon>
        <taxon>Spermatophyta</taxon>
        <taxon>Magnoliopsida</taxon>
        <taxon>eudicotyledons</taxon>
        <taxon>Gunneridae</taxon>
        <taxon>Pentapetalae</taxon>
        <taxon>asterids</taxon>
        <taxon>lamiids</taxon>
        <taxon>Lamiales</taxon>
        <taxon>Oleaceae</taxon>
        <taxon>Oleeae</taxon>
        <taxon>Fraxinus</taxon>
    </lineage>
</organism>
<dbReference type="PRINTS" id="PR00325">
    <property type="entry name" value="GERMIN"/>
</dbReference>
<dbReference type="PANTHER" id="PTHR31238">
    <property type="entry name" value="GERMIN-LIKE PROTEIN SUBFAMILY 3 MEMBER 3"/>
    <property type="match status" value="1"/>
</dbReference>
<dbReference type="InterPro" id="IPR006045">
    <property type="entry name" value="Cupin_1"/>
</dbReference>
<evidence type="ECO:0000256" key="8">
    <source>
        <dbReference type="PIRSR" id="PIRSR601929-1"/>
    </source>
</evidence>
<keyword evidence="4 10" id="KW-0964">Secreted</keyword>
<dbReference type="SUPFAM" id="SSF51182">
    <property type="entry name" value="RmlC-like cupins"/>
    <property type="match status" value="1"/>
</dbReference>
<proteinExistence type="inferred from homology"/>
<feature type="binding site" evidence="8">
    <location>
        <position position="33"/>
    </location>
    <ligand>
        <name>oxalate</name>
        <dbReference type="ChEBI" id="CHEBI:30623"/>
    </ligand>
</feature>
<keyword evidence="6" id="KW-1015">Disulfide bond</keyword>
<protein>
    <recommendedName>
        <fullName evidence="10">Germin-like protein</fullName>
    </recommendedName>
</protein>
<evidence type="ECO:0000256" key="5">
    <source>
        <dbReference type="ARBA" id="ARBA00022723"/>
    </source>
</evidence>
<evidence type="ECO:0000256" key="7">
    <source>
        <dbReference type="ARBA" id="ARBA00023211"/>
    </source>
</evidence>
<feature type="domain" description="Cupin type-1" evidence="11">
    <location>
        <begin position="6"/>
        <end position="129"/>
    </location>
</feature>
<dbReference type="PROSITE" id="PS00725">
    <property type="entry name" value="GERMIN"/>
    <property type="match status" value="1"/>
</dbReference>
<dbReference type="InterPro" id="IPR001929">
    <property type="entry name" value="Germin"/>
</dbReference>
<evidence type="ECO:0000313" key="12">
    <source>
        <dbReference type="EMBL" id="CAI9760527.1"/>
    </source>
</evidence>
<accession>A0AAD2DMY9</accession>
<feature type="binding site" evidence="9">
    <location>
        <position position="77"/>
    </location>
    <ligand>
        <name>Mn(2+)</name>
        <dbReference type="ChEBI" id="CHEBI:29035"/>
    </ligand>
</feature>
<feature type="signal peptide" evidence="10">
    <location>
        <begin position="1"/>
        <end position="18"/>
    </location>
</feature>
<keyword evidence="10" id="KW-0732">Signal</keyword>
<comment type="subcellular location">
    <subcellularLocation>
        <location evidence="1 10">Secreted</location>
        <location evidence="1 10">Extracellular space</location>
        <location evidence="1 10">Apoplast</location>
    </subcellularLocation>
</comment>
<dbReference type="EMBL" id="OU503039">
    <property type="protein sequence ID" value="CAI9760527.1"/>
    <property type="molecule type" value="Genomic_DNA"/>
</dbReference>
<dbReference type="InterPro" id="IPR014710">
    <property type="entry name" value="RmlC-like_jellyroll"/>
</dbReference>
<keyword evidence="5 8" id="KW-0479">Metal-binding</keyword>
<feature type="binding site" evidence="9">
    <location>
        <position position="33"/>
    </location>
    <ligand>
        <name>Mn(2+)</name>
        <dbReference type="ChEBI" id="CHEBI:29035"/>
    </ligand>
</feature>
<keyword evidence="3 10" id="KW-0052">Apoplast</keyword>
<keyword evidence="7 8" id="KW-0464">Manganese</keyword>
<gene>
    <name evidence="12" type="ORF">FPE_LOCUS7957</name>
</gene>
<evidence type="ECO:0000256" key="2">
    <source>
        <dbReference type="ARBA" id="ARBA00007456"/>
    </source>
</evidence>
<feature type="binding site" evidence="9">
    <location>
        <position position="38"/>
    </location>
    <ligand>
        <name>Mn(2+)</name>
        <dbReference type="ChEBI" id="CHEBI:29035"/>
    </ligand>
</feature>
<evidence type="ECO:0000256" key="1">
    <source>
        <dbReference type="ARBA" id="ARBA00004271"/>
    </source>
</evidence>
<evidence type="ECO:0000256" key="3">
    <source>
        <dbReference type="ARBA" id="ARBA00022523"/>
    </source>
</evidence>
<evidence type="ECO:0000259" key="11">
    <source>
        <dbReference type="SMART" id="SM00835"/>
    </source>
</evidence>
<dbReference type="InterPro" id="IPR019780">
    <property type="entry name" value="Germin_Mn-BS"/>
</dbReference>
<feature type="binding site" evidence="9">
    <location>
        <position position="31"/>
    </location>
    <ligand>
        <name>Mn(2+)</name>
        <dbReference type="ChEBI" id="CHEBI:29035"/>
    </ligand>
</feature>
<dbReference type="SMART" id="SM00835">
    <property type="entry name" value="Cupin_1"/>
    <property type="match status" value="1"/>
</dbReference>
<evidence type="ECO:0000256" key="4">
    <source>
        <dbReference type="ARBA" id="ARBA00022525"/>
    </source>
</evidence>
<evidence type="ECO:0000256" key="10">
    <source>
        <dbReference type="RuleBase" id="RU366015"/>
    </source>
</evidence>
<reference evidence="12" key="1">
    <citation type="submission" date="2023-05" db="EMBL/GenBank/DDBJ databases">
        <authorList>
            <person name="Huff M."/>
        </authorList>
    </citation>
    <scope>NUCLEOTIDE SEQUENCE</scope>
</reference>
<keyword evidence="13" id="KW-1185">Reference proteome</keyword>
<feature type="binding site" evidence="8">
    <location>
        <position position="38"/>
    </location>
    <ligand>
        <name>oxalate</name>
        <dbReference type="ChEBI" id="CHEBI:30623"/>
    </ligand>
</feature>
<dbReference type="InterPro" id="IPR011051">
    <property type="entry name" value="RmlC_Cupin_sf"/>
</dbReference>
<dbReference type="GO" id="GO:0048046">
    <property type="term" value="C:apoplast"/>
    <property type="evidence" value="ECO:0007669"/>
    <property type="project" value="UniProtKB-SubCell"/>
</dbReference>
<evidence type="ECO:0000313" key="13">
    <source>
        <dbReference type="Proteomes" id="UP000834106"/>
    </source>
</evidence>
<dbReference type="AlphaFoldDB" id="A0AAD2DMY9"/>
<dbReference type="GO" id="GO:0030145">
    <property type="term" value="F:manganese ion binding"/>
    <property type="evidence" value="ECO:0007669"/>
    <property type="project" value="UniProtKB-UniRule"/>
</dbReference>
<name>A0AAD2DMY9_9LAMI</name>
<evidence type="ECO:0000256" key="9">
    <source>
        <dbReference type="PIRSR" id="PIRSR601929-2"/>
    </source>
</evidence>
<sequence length="139" mass="14954">MLLCLVHLHLNGLGLSIAQLDLALSGVIPMHTHPGASELPLVVQGSVITAFISSVNKFYLKKLKRGDLMVFPQGLLHFQINSKGRKAISFASFCSPNPGLQITDFVLFANNLHSTLAEKATFLDTATVKKLKVVLGATS</sequence>